<evidence type="ECO:0000313" key="2">
    <source>
        <dbReference type="Proteomes" id="UP000017081"/>
    </source>
</evidence>
<name>U7VDI2_9FUSO</name>
<proteinExistence type="predicted"/>
<reference evidence="1 2" key="1">
    <citation type="submission" date="2013-08" db="EMBL/GenBank/DDBJ databases">
        <authorList>
            <person name="Weinstock G."/>
            <person name="Sodergren E."/>
            <person name="Wylie T."/>
            <person name="Fulton L."/>
            <person name="Fulton R."/>
            <person name="Fronick C."/>
            <person name="O'Laughlin M."/>
            <person name="Godfrey J."/>
            <person name="Miner T."/>
            <person name="Herter B."/>
            <person name="Appelbaum E."/>
            <person name="Cordes M."/>
            <person name="Lek S."/>
            <person name="Wollam A."/>
            <person name="Pepin K.H."/>
            <person name="Palsikar V.B."/>
            <person name="Mitreva M."/>
            <person name="Wilson R.K."/>
        </authorList>
    </citation>
    <scope>NUCLEOTIDE SEQUENCE [LARGE SCALE GENOMIC DNA]</scope>
    <source>
        <strain evidence="1 2">ATCC BAA-474</strain>
    </source>
</reference>
<keyword evidence="2" id="KW-1185">Reference proteome</keyword>
<comment type="caution">
    <text evidence="1">The sequence shown here is derived from an EMBL/GenBank/DDBJ whole genome shotgun (WGS) entry which is preliminary data.</text>
</comment>
<dbReference type="HOGENOM" id="CLU_2367741_0_0_0"/>
<dbReference type="Proteomes" id="UP000017081">
    <property type="component" value="Unassembled WGS sequence"/>
</dbReference>
<dbReference type="EMBL" id="AXZF01000033">
    <property type="protein sequence ID" value="ERT69164.1"/>
    <property type="molecule type" value="Genomic_DNA"/>
</dbReference>
<sequence>MSKKITVEKFEAFILECVNEMKTGEKVIFTKKEMPLAKDHTITLTKVDDDRYTVIERGIEDLEFSNIDFNEVIKELMKLKEKEFGDCEHFYAHKA</sequence>
<protein>
    <submittedName>
        <fullName evidence="1">Uncharacterized protein</fullName>
    </submittedName>
</protein>
<gene>
    <name evidence="1" type="ORF">HMPREF0202_00898</name>
</gene>
<organism evidence="1 2">
    <name type="scientific">Cetobacterium somerae ATCC BAA-474</name>
    <dbReference type="NCBI Taxonomy" id="1319815"/>
    <lineage>
        <taxon>Bacteria</taxon>
        <taxon>Fusobacteriati</taxon>
        <taxon>Fusobacteriota</taxon>
        <taxon>Fusobacteriia</taxon>
        <taxon>Fusobacteriales</taxon>
        <taxon>Fusobacteriaceae</taxon>
        <taxon>Cetobacterium</taxon>
    </lineage>
</organism>
<accession>U7VDI2</accession>
<dbReference type="AlphaFoldDB" id="U7VDI2"/>
<evidence type="ECO:0000313" key="1">
    <source>
        <dbReference type="EMBL" id="ERT69164.1"/>
    </source>
</evidence>
<dbReference type="RefSeq" id="WP_023050443.1">
    <property type="nucleotide sequence ID" value="NZ_CP173065.2"/>
</dbReference>